<organism evidence="1 2">
    <name type="scientific">Bacillus phage G</name>
    <dbReference type="NCBI Taxonomy" id="2884420"/>
    <lineage>
        <taxon>Viruses</taxon>
        <taxon>Duplodnaviria</taxon>
        <taxon>Heunggongvirae</taxon>
        <taxon>Uroviricota</taxon>
        <taxon>Caudoviricetes</taxon>
        <taxon>Donellivirus</taxon>
        <taxon>Donellivirus gee</taxon>
    </lineage>
</organism>
<proteinExistence type="predicted"/>
<sequence>MIKYVHGSEDSLDVDVLYVFDKMPFSAACKEFCSDTNENRNIIVVESGIVIDCFKGTIDEINNGLLETYNLHEQSFENIVTKKVERDLLIKAIRVMRCLLSHCSRTQYRNAVKKAVKSNSWKERIEILSTIDFTNINDFNKIGSKKDVYKVFAFQLGQVLALFNHKELYTKSSIAKEFPLLKEFLYRHDNVNVKNLNLFVSEFLSIVSGFDIEESEEFVYFKDFEKKINLRNEQYL</sequence>
<dbReference type="RefSeq" id="YP_009015511.1">
    <property type="nucleotide sequence ID" value="NC_023719.1"/>
</dbReference>
<dbReference type="KEGG" id="vg:18563423"/>
<keyword evidence="2" id="KW-1185">Reference proteome</keyword>
<evidence type="ECO:0000313" key="2">
    <source>
        <dbReference type="Proteomes" id="UP000009273"/>
    </source>
</evidence>
<reference evidence="1 2" key="1">
    <citation type="submission" date="2011-09" db="EMBL/GenBank/DDBJ databases">
        <authorList>
            <person name="Pope W.H."/>
            <person name="Pedulla M.L."/>
            <person name="Ford M.E."/>
            <person name="Peebles C.L."/>
            <person name="Hatfull G.H."/>
            <person name="Hendrix R.W."/>
        </authorList>
    </citation>
    <scope>NUCLEOTIDE SEQUENCE [LARGE SCALE GENOMIC DNA]</scope>
    <source>
        <strain evidence="1">G</strain>
    </source>
</reference>
<evidence type="ECO:0000313" key="1">
    <source>
        <dbReference type="EMBL" id="AEO93467.1"/>
    </source>
</evidence>
<gene>
    <name evidence="1" type="primary">208</name>
    <name evidence="1" type="ORF">G_208</name>
</gene>
<protein>
    <submittedName>
        <fullName evidence="1">Gp208</fullName>
    </submittedName>
</protein>
<dbReference type="EMBL" id="JN638751">
    <property type="protein sequence ID" value="AEO93467.1"/>
    <property type="molecule type" value="Genomic_DNA"/>
</dbReference>
<dbReference type="Proteomes" id="UP000009273">
    <property type="component" value="Segment"/>
</dbReference>
<accession>G3MBS4</accession>
<name>G3MBS4_9CAUD</name>
<dbReference type="GeneID" id="18563423"/>